<dbReference type="KEGG" id="lnu:N7U66_01660"/>
<dbReference type="Proteomes" id="UP001164705">
    <property type="component" value="Chromosome"/>
</dbReference>
<dbReference type="EMBL" id="CP113088">
    <property type="protein sequence ID" value="WAC02448.1"/>
    <property type="molecule type" value="Genomic_DNA"/>
</dbReference>
<dbReference type="AlphaFoldDB" id="A0A9E8SDH6"/>
<gene>
    <name evidence="1" type="ORF">N7U66_01660</name>
</gene>
<evidence type="ECO:0000313" key="2">
    <source>
        <dbReference type="Proteomes" id="UP001164705"/>
    </source>
</evidence>
<organism evidence="1 2">
    <name type="scientific">Lacinutrix neustonica</name>
    <dbReference type="NCBI Taxonomy" id="2980107"/>
    <lineage>
        <taxon>Bacteria</taxon>
        <taxon>Pseudomonadati</taxon>
        <taxon>Bacteroidota</taxon>
        <taxon>Flavobacteriia</taxon>
        <taxon>Flavobacteriales</taxon>
        <taxon>Flavobacteriaceae</taxon>
        <taxon>Lacinutrix</taxon>
    </lineage>
</organism>
<sequence length="58" mass="6297">MKKSLLNLEGAQKLTSKEQKGIIGGGRPSRRCGGDGSFIMVDGEKVCCYDPWSGLYQC</sequence>
<accession>A0A9E8SDH6</accession>
<name>A0A9E8SDH6_9FLAO</name>
<dbReference type="RefSeq" id="WP_267677045.1">
    <property type="nucleotide sequence ID" value="NZ_CP113088.1"/>
</dbReference>
<evidence type="ECO:0000313" key="1">
    <source>
        <dbReference type="EMBL" id="WAC02448.1"/>
    </source>
</evidence>
<protein>
    <submittedName>
        <fullName evidence="1">Uncharacterized protein</fullName>
    </submittedName>
</protein>
<reference evidence="1" key="1">
    <citation type="submission" date="2022-11" db="EMBL/GenBank/DDBJ databases">
        <title>Lacinutrix neustonica HL-RS19T sp. nov., isolated from the surface microlayer sample of brackish Lake Shihwa.</title>
        <authorList>
            <person name="Choi J.Y."/>
            <person name="Hwang C.Y."/>
        </authorList>
    </citation>
    <scope>NUCLEOTIDE SEQUENCE</scope>
    <source>
        <strain evidence="1">HL-RS19</strain>
    </source>
</reference>
<proteinExistence type="predicted"/>
<keyword evidence="2" id="KW-1185">Reference proteome</keyword>